<dbReference type="Proteomes" id="UP000181997">
    <property type="component" value="Unassembled WGS sequence"/>
</dbReference>
<proteinExistence type="predicted"/>
<evidence type="ECO:0000256" key="1">
    <source>
        <dbReference type="SAM" id="Phobius"/>
    </source>
</evidence>
<sequence>MSLEIKAREIKKANLKITRFHFGNLVIFLFIGAYYEKLTRIMGKSS</sequence>
<keyword evidence="1" id="KW-0472">Membrane</keyword>
<dbReference type="AlphaFoldDB" id="A0A1C4CQY2"/>
<name>A0A1C4CQY2_9BACI</name>
<evidence type="ECO:0000313" key="2">
    <source>
        <dbReference type="EMBL" id="SCC21506.1"/>
    </source>
</evidence>
<reference evidence="3" key="1">
    <citation type="submission" date="2016-08" db="EMBL/GenBank/DDBJ databases">
        <authorList>
            <person name="Varghese N."/>
            <person name="Submissions Spin"/>
        </authorList>
    </citation>
    <scope>NUCLEOTIDE SEQUENCE [LARGE SCALE GENOMIC DNA]</scope>
    <source>
        <strain evidence="3">SGD-1123</strain>
    </source>
</reference>
<keyword evidence="1" id="KW-0812">Transmembrane</keyword>
<feature type="transmembrane region" description="Helical" evidence="1">
    <location>
        <begin position="20"/>
        <end position="36"/>
    </location>
</feature>
<keyword evidence="3" id="KW-1185">Reference proteome</keyword>
<dbReference type="EMBL" id="FMAU01000004">
    <property type="protein sequence ID" value="SCC21506.1"/>
    <property type="molecule type" value="Genomic_DNA"/>
</dbReference>
<organism evidence="2 3">
    <name type="scientific">[Bacillus] enclensis</name>
    <dbReference type="NCBI Taxonomy" id="1402860"/>
    <lineage>
        <taxon>Bacteria</taxon>
        <taxon>Bacillati</taxon>
        <taxon>Bacillota</taxon>
        <taxon>Bacilli</taxon>
        <taxon>Bacillales</taxon>
        <taxon>Bacillaceae</taxon>
        <taxon>Rossellomorea</taxon>
    </lineage>
</organism>
<evidence type="ECO:0000313" key="3">
    <source>
        <dbReference type="Proteomes" id="UP000181997"/>
    </source>
</evidence>
<keyword evidence="1" id="KW-1133">Transmembrane helix</keyword>
<accession>A0A1C4CQY2</accession>
<gene>
    <name evidence="2" type="ORF">GA0061094_3141</name>
</gene>
<protein>
    <submittedName>
        <fullName evidence="2">Uncharacterized protein</fullName>
    </submittedName>
</protein>